<dbReference type="InterPro" id="IPR027417">
    <property type="entry name" value="P-loop_NTPase"/>
</dbReference>
<evidence type="ECO:0000313" key="3">
    <source>
        <dbReference type="Proteomes" id="UP000245634"/>
    </source>
</evidence>
<feature type="coiled-coil region" evidence="1">
    <location>
        <begin position="1083"/>
        <end position="1137"/>
    </location>
</feature>
<dbReference type="Pfam" id="PF13558">
    <property type="entry name" value="SbcC_Walker_B"/>
    <property type="match status" value="1"/>
</dbReference>
<dbReference type="InterPro" id="IPR013496">
    <property type="entry name" value="CHP02680"/>
</dbReference>
<feature type="coiled-coil region" evidence="1">
    <location>
        <begin position="435"/>
        <end position="486"/>
    </location>
</feature>
<dbReference type="SUPFAM" id="SSF52540">
    <property type="entry name" value="P-loop containing nucleoside triphosphate hydrolases"/>
    <property type="match status" value="1"/>
</dbReference>
<evidence type="ECO:0000313" key="2">
    <source>
        <dbReference type="EMBL" id="PWK04931.1"/>
    </source>
</evidence>
<accession>A0A316D6K8</accession>
<dbReference type="Proteomes" id="UP000245634">
    <property type="component" value="Unassembled WGS sequence"/>
</dbReference>
<protein>
    <submittedName>
        <fullName evidence="2">Uncharacterized protein (TIGR02680 family)</fullName>
    </submittedName>
</protein>
<feature type="coiled-coil region" evidence="1">
    <location>
        <begin position="805"/>
        <end position="832"/>
    </location>
</feature>
<dbReference type="EMBL" id="QGGL01000035">
    <property type="protein sequence ID" value="PWK04931.1"/>
    <property type="molecule type" value="Genomic_DNA"/>
</dbReference>
<sequence length="1356" mass="159406">MITRWKLHRAGLFNFWYYEDQEFVMEDGRVLFRGSNGAGKSVTMQSFIPVVLDGDTRPHRLDPFGSRDRRMEYYLLGEDQKNSDSTGYLWMEFKDPSTRTYLTIGIGLRARRSHNLDFWGFSITDGRRIGQTFDLYESDYSFDRESKFPLDWKGLERAIGSGGKVVRERKEYKCMVNRLLFKYSQIEQYEDMLNLLIQLRSPKLSKDFKPSTIYEILNNGLPPLQDDELRPLAEVLEAIDQIGERKDELETHVGFVKRVADVYQRYNEYQMYSRSGQVMSAEEQFTKLTKDWEARNLEYDQCEATITKLMAQEREAENAIRQMTAELNVLQKDEAFQTQEQLMEKMKNRDLLQTQLMELEGRVQFWQRKKEQIARDQQECAGKLQLWESQRQNQLQEMEATAADMEFTYHQVAHLRISREAVEDEPLWANWKRELDSHEQALKRGLELAREYEKAKQKLRSAETELHEATLRRDDEERLLHQAEEGLETGKKEQQRSLWKWKSELKVLQVEDREMEEALRSLADFPVVRYEQVRLACTGAYEQQLDAIRHVRLELRNTQEHLKKELAETKAELQGWQEQREPEPPRTEARVQTRLSYAAGDIQGVPLYESCEFRREVPLEVQAQIEALLQETGLLDAWIGDKGLQWSREDQEFWIQPDPVVFGASLADYLRPTPPEDCSVSGEHIDSILRSIEMGDVQIGSARVVLSEEGYFRLGTMLGKVPPKSRVEFIGRESRRQTRLAKIAVLQAELERLQVAVQQYEQVVAEQDDQERRLQAEWSLFPKADLLEELVRSLEIAKGKWQAAREVVETKNEQYKRVLQQEQERRRALSDATGLWNSLKSESQLAWGVEQVQVYRGEFFSLRTLCDRMMQTQAQLRALESSVQDAVEQLEMEQDKWSKQERDWQEADATVEALRKVMEDLHVEEKVEQLRRLTTSISETKEVLHTVVYHEEKGLIQLRSLRLNLVDKVESLKIGREESLAFLDEKVLQFAEEWRLHLTEWRGQELPADRADALKVCRKVHQRYRGVYDARRGDTILKQLYDVFHEVRPHLLSYVLEMEEAGSRQVVHFMMDRTRPISPERQFDLLQRLLEEQNLLMNQKERELMEKILLQDIGVSIRQKIQRAEEWVRQMNELMENRDTSSGLKLKLKWEPRPKNSEQEMDTSDLVRLLRIDYVHLTDEDRERIQEHFRSKIQQAKSEAEHTAALRVIIHEFLDYRKWYRFQLSHKKGEQAGYRELTDSQFNAMSGGEKAMAMYIPLLAAASSRYKGASSDCPKLISLDEAFAGVDEENVRDLFKLLTEMDFDYMMTSQVLWGCFDTVKGLAIYEIVRPKNADHVDVIRYYWNGVIRVVDYALSG</sequence>
<organism evidence="2 3">
    <name type="scientific">Tumebacillus permanentifrigoris</name>
    <dbReference type="NCBI Taxonomy" id="378543"/>
    <lineage>
        <taxon>Bacteria</taxon>
        <taxon>Bacillati</taxon>
        <taxon>Bacillota</taxon>
        <taxon>Bacilli</taxon>
        <taxon>Bacillales</taxon>
        <taxon>Alicyclobacillaceae</taxon>
        <taxon>Tumebacillus</taxon>
    </lineage>
</organism>
<keyword evidence="3" id="KW-1185">Reference proteome</keyword>
<gene>
    <name evidence="2" type="ORF">C7459_1355</name>
</gene>
<dbReference type="Gene3D" id="3.40.50.300">
    <property type="entry name" value="P-loop containing nucleotide triphosphate hydrolases"/>
    <property type="match status" value="2"/>
</dbReference>
<dbReference type="NCBIfam" id="TIGR02680">
    <property type="entry name" value="TIGR02680 family protein"/>
    <property type="match status" value="1"/>
</dbReference>
<feature type="coiled-coil region" evidence="1">
    <location>
        <begin position="743"/>
        <end position="777"/>
    </location>
</feature>
<dbReference type="OrthoDB" id="9776649at2"/>
<keyword evidence="1" id="KW-0175">Coiled coil</keyword>
<proteinExistence type="predicted"/>
<comment type="caution">
    <text evidence="2">The sequence shown here is derived from an EMBL/GenBank/DDBJ whole genome shotgun (WGS) entry which is preliminary data.</text>
</comment>
<evidence type="ECO:0000256" key="1">
    <source>
        <dbReference type="SAM" id="Coils"/>
    </source>
</evidence>
<feature type="coiled-coil region" evidence="1">
    <location>
        <begin position="552"/>
        <end position="579"/>
    </location>
</feature>
<name>A0A316D6K8_9BACL</name>
<reference evidence="2 3" key="1">
    <citation type="submission" date="2018-05" db="EMBL/GenBank/DDBJ databases">
        <title>Genomic Encyclopedia of Type Strains, Phase IV (KMG-IV): sequencing the most valuable type-strain genomes for metagenomic binning, comparative biology and taxonomic classification.</title>
        <authorList>
            <person name="Goeker M."/>
        </authorList>
    </citation>
    <scope>NUCLEOTIDE SEQUENCE [LARGE SCALE GENOMIC DNA]</scope>
    <source>
        <strain evidence="2 3">DSM 18773</strain>
    </source>
</reference>
<dbReference type="RefSeq" id="WP_109691418.1">
    <property type="nucleotide sequence ID" value="NZ_QGGL01000035.1"/>
</dbReference>
<feature type="coiled-coil region" evidence="1">
    <location>
        <begin position="299"/>
        <end position="376"/>
    </location>
</feature>
<feature type="coiled-coil region" evidence="1">
    <location>
        <begin position="862"/>
        <end position="907"/>
    </location>
</feature>